<dbReference type="EMBL" id="CP121194">
    <property type="protein sequence ID" value="XBH08733.1"/>
    <property type="molecule type" value="Genomic_DNA"/>
</dbReference>
<dbReference type="InterPro" id="IPR027417">
    <property type="entry name" value="P-loop_NTPase"/>
</dbReference>
<keyword evidence="4" id="KW-0347">Helicase</keyword>
<dbReference type="CDD" id="cd18793">
    <property type="entry name" value="SF2_C_SNF"/>
    <property type="match status" value="1"/>
</dbReference>
<dbReference type="InterPro" id="IPR049730">
    <property type="entry name" value="SNF2/RAD54-like_C"/>
</dbReference>
<evidence type="ECO:0000259" key="2">
    <source>
        <dbReference type="PROSITE" id="PS51192"/>
    </source>
</evidence>
<dbReference type="KEGG" id="epl:P4G45_09510"/>
<dbReference type="InterPro" id="IPR000330">
    <property type="entry name" value="SNF2_N"/>
</dbReference>
<dbReference type="Gene3D" id="3.40.50.10810">
    <property type="entry name" value="Tandem AAA-ATPase domain"/>
    <property type="match status" value="2"/>
</dbReference>
<dbReference type="InterPro" id="IPR025202">
    <property type="entry name" value="PLD-like_dom"/>
</dbReference>
<dbReference type="InterPro" id="IPR038718">
    <property type="entry name" value="SNF2-like_sf"/>
</dbReference>
<evidence type="ECO:0000259" key="3">
    <source>
        <dbReference type="PROSITE" id="PS51194"/>
    </source>
</evidence>
<dbReference type="SMART" id="SM00487">
    <property type="entry name" value="DEXDc"/>
    <property type="match status" value="1"/>
</dbReference>
<dbReference type="RefSeq" id="WP_348266243.1">
    <property type="nucleotide sequence ID" value="NZ_CP121194.1"/>
</dbReference>
<dbReference type="GO" id="GO:0004386">
    <property type="term" value="F:helicase activity"/>
    <property type="evidence" value="ECO:0007669"/>
    <property type="project" value="UniProtKB-KW"/>
</dbReference>
<dbReference type="PANTHER" id="PTHR45766:SF6">
    <property type="entry name" value="SWI_SNF-RELATED MATRIX-ASSOCIATED ACTIN-DEPENDENT REGULATOR OF CHROMATIN SUBFAMILY A-LIKE PROTEIN 1"/>
    <property type="match status" value="1"/>
</dbReference>
<evidence type="ECO:0000256" key="1">
    <source>
        <dbReference type="ARBA" id="ARBA00022801"/>
    </source>
</evidence>
<proteinExistence type="predicted"/>
<dbReference type="GO" id="GO:0005524">
    <property type="term" value="F:ATP binding"/>
    <property type="evidence" value="ECO:0007669"/>
    <property type="project" value="InterPro"/>
</dbReference>
<dbReference type="Gene3D" id="3.30.870.10">
    <property type="entry name" value="Endonuclease Chain A"/>
    <property type="match status" value="1"/>
</dbReference>
<dbReference type="PROSITE" id="PS51192">
    <property type="entry name" value="HELICASE_ATP_BIND_1"/>
    <property type="match status" value="1"/>
</dbReference>
<dbReference type="SMART" id="SM00490">
    <property type="entry name" value="HELICc"/>
    <property type="match status" value="1"/>
</dbReference>
<dbReference type="Pfam" id="PF13091">
    <property type="entry name" value="PLDc_2"/>
    <property type="match status" value="1"/>
</dbReference>
<dbReference type="Pfam" id="PF00176">
    <property type="entry name" value="SNF2-rel_dom"/>
    <property type="match status" value="1"/>
</dbReference>
<name>A0AAU7CUL7_9BACT</name>
<feature type="domain" description="Helicase C-terminal" evidence="3">
    <location>
        <begin position="706"/>
        <end position="869"/>
    </location>
</feature>
<dbReference type="PANTHER" id="PTHR45766">
    <property type="entry name" value="DNA ANNEALING HELICASE AND ENDONUCLEASE ZRANB3 FAMILY MEMBER"/>
    <property type="match status" value="1"/>
</dbReference>
<dbReference type="InterPro" id="IPR001650">
    <property type="entry name" value="Helicase_C-like"/>
</dbReference>
<organism evidence="4">
    <name type="scientific">Edaphobacter paludis</name>
    <dbReference type="NCBI Taxonomy" id="3035702"/>
    <lineage>
        <taxon>Bacteria</taxon>
        <taxon>Pseudomonadati</taxon>
        <taxon>Acidobacteriota</taxon>
        <taxon>Terriglobia</taxon>
        <taxon>Terriglobales</taxon>
        <taxon>Acidobacteriaceae</taxon>
        <taxon>Edaphobacter</taxon>
    </lineage>
</organism>
<dbReference type="Gene3D" id="3.40.50.300">
    <property type="entry name" value="P-loop containing nucleotide triphosphate hydrolases"/>
    <property type="match status" value="1"/>
</dbReference>
<dbReference type="PROSITE" id="PS51194">
    <property type="entry name" value="HELICASE_CTER"/>
    <property type="match status" value="1"/>
</dbReference>
<dbReference type="Pfam" id="PF00271">
    <property type="entry name" value="Helicase_C"/>
    <property type="match status" value="1"/>
</dbReference>
<evidence type="ECO:0000313" key="4">
    <source>
        <dbReference type="EMBL" id="XBH08733.1"/>
    </source>
</evidence>
<protein>
    <submittedName>
        <fullName evidence="4">Helicase-related protein</fullName>
    </submittedName>
</protein>
<dbReference type="CDD" id="cd09178">
    <property type="entry name" value="PLDc_N_Snf2_like"/>
    <property type="match status" value="1"/>
</dbReference>
<dbReference type="GO" id="GO:0016787">
    <property type="term" value="F:hydrolase activity"/>
    <property type="evidence" value="ECO:0007669"/>
    <property type="project" value="UniProtKB-KW"/>
</dbReference>
<accession>A0AAU7CUL7</accession>
<reference evidence="4" key="1">
    <citation type="submission" date="2023-03" db="EMBL/GenBank/DDBJ databases">
        <title>Edaphobacter sp.</title>
        <authorList>
            <person name="Huber K.J."/>
            <person name="Papendorf J."/>
            <person name="Pilke C."/>
            <person name="Bunk B."/>
            <person name="Sproeer C."/>
            <person name="Pester M."/>
        </authorList>
    </citation>
    <scope>NUCLEOTIDE SEQUENCE</scope>
    <source>
        <strain evidence="4">DSM 109919</strain>
    </source>
</reference>
<keyword evidence="4" id="KW-0067">ATP-binding</keyword>
<dbReference type="AlphaFoldDB" id="A0AAU7CUL7"/>
<sequence length="1121" mass="126292">MPRIFDNIDKQLLPTLKTTLAVSHRSDFCVGYFNLRGWRQLDEHIETWTGGDGECCRLLVGMQTLPQQEIAEAYGIIKQDAELDNQTALRLKKALAEQFRVQLTLGAPTNADEVGLRRLAAQIRDKKVVVKLHLRHTLHAKLYLLFRHDPVSPAIGFLGSSNLTFAGLSKQGELNVDITDHDACEKLARWFDDRWEDKWCLDISKEIADIIDQSWARPEPIPPHHIYVKMAYHLSEEAREGIVRYGIPKDFGSQLFEFQEKAVKIAAHHVQKRGGVLLADVVGLGKTLMATALARVLADELLLETLILCPLNLTDMWKDYCHDYRVPSCKVLSYSKVLQQLPELRAYRLVILDESHNLRNREGKTYKAILEYIQRSGSKCILLSATPFNKEYLDLASQLRLFVSPEKELEIGPERLLHDVDRAQFRGRYQCGANTLAAFEKSQYADDWRDLMRLYMVRRTRGFIKANYAKTDQDNGRRYLEFKDGSRSYFPDRLPKKLPFTVDDEDPNDEYARLYSAPVVDIVNGLSLPRYGLGNFVSAKPPIAATNAETAILANLSAAGTRLMGFCRSNLFKRLESSGHSFLLSVERHILRNFIFLHAIENGLDIPIGTQDSGLLDTSLSDEDTVATRTPDEIASATGHLRSVAEFKARAAEVYALYANAFRSRFKWIRPGLFSPQLGTGLLQDSKALMLIFDRCSVWEPKKDSKLDALVSLVSKKHKTEKILVFSQFSDTVQYLNRQLVAAGVRGSAAATGDSENLTELVYRFSPTSNKKTIAPEQQLRVLIATDVLSEGQNLQDGFIIVNYDLPWTIIRLIQRAGRVDRIGQKSDKILCYSFLPAEGIERIIRLRAKVRARLHANSEVVGTDESFFDDDRHNKAVTDLYHEKSGLLDGEDDSEVDLVSYAYQIWQDAITANPALKKTIEDMPNVVYTAKEHQRTEPSTQGALVYLRTASGTDSMAWVDENGQRVTDSPYKILKAAECLPTTPAVPRLPNHHELVDGAVKELAAEEKIVGGGLGSSTGARYRTYERLKRYTQEVKGTLFDTLPLQRTLEDVYRYPLRSSATDILNRHMKTGDTDQALAELAVSLREDGRLSIVEGDEEHETLAQIICSLGLTHGAHNAH</sequence>
<dbReference type="InterPro" id="IPR014001">
    <property type="entry name" value="Helicase_ATP-bd"/>
</dbReference>
<gene>
    <name evidence="4" type="ORF">P4G45_09510</name>
</gene>
<dbReference type="SUPFAM" id="SSF52540">
    <property type="entry name" value="P-loop containing nucleoside triphosphate hydrolases"/>
    <property type="match status" value="2"/>
</dbReference>
<dbReference type="SUPFAM" id="SSF56024">
    <property type="entry name" value="Phospholipase D/nuclease"/>
    <property type="match status" value="1"/>
</dbReference>
<keyword evidence="1" id="KW-0378">Hydrolase</keyword>
<keyword evidence="4" id="KW-0547">Nucleotide-binding</keyword>
<feature type="domain" description="Helicase ATP-binding" evidence="2">
    <location>
        <begin position="331"/>
        <end position="405"/>
    </location>
</feature>